<proteinExistence type="predicted"/>
<dbReference type="Proteomes" id="UP000002028">
    <property type="component" value="Chromosome"/>
</dbReference>
<accession>D2QIP8</accession>
<dbReference type="HOGENOM" id="CLU_2144248_0_0_10"/>
<evidence type="ECO:0000313" key="2">
    <source>
        <dbReference type="Proteomes" id="UP000002028"/>
    </source>
</evidence>
<sequence>MKWLFFFLLLGSCRQEQAIPNQCGVNNPLTELPWLQKLASNKDLGVSIVQGTYQNQTVYAVYSCGRCFAGPYVSVYRCDGSSICSGLVVDKSSAGCTEIARNLSDKQTLLNE</sequence>
<name>D2QIP8_SPILD</name>
<evidence type="ECO:0000313" key="1">
    <source>
        <dbReference type="EMBL" id="ADB39974.1"/>
    </source>
</evidence>
<dbReference type="AlphaFoldDB" id="D2QIP8"/>
<dbReference type="EMBL" id="CP001769">
    <property type="protein sequence ID" value="ADB39974.1"/>
    <property type="molecule type" value="Genomic_DNA"/>
</dbReference>
<organism evidence="1 2">
    <name type="scientific">Spirosoma linguale (strain ATCC 33905 / DSM 74 / LMG 10896 / Claus 1)</name>
    <dbReference type="NCBI Taxonomy" id="504472"/>
    <lineage>
        <taxon>Bacteria</taxon>
        <taxon>Pseudomonadati</taxon>
        <taxon>Bacteroidota</taxon>
        <taxon>Cytophagia</taxon>
        <taxon>Cytophagales</taxon>
        <taxon>Cytophagaceae</taxon>
        <taxon>Spirosoma</taxon>
    </lineage>
</organism>
<protein>
    <submittedName>
        <fullName evidence="1">Uncharacterized protein</fullName>
    </submittedName>
</protein>
<dbReference type="KEGG" id="sli:Slin_3984"/>
<keyword evidence="2" id="KW-1185">Reference proteome</keyword>
<reference evidence="1 2" key="1">
    <citation type="journal article" date="2010" name="Stand. Genomic Sci.">
        <title>Complete genome sequence of Spirosoma linguale type strain (1).</title>
        <authorList>
            <person name="Lail K."/>
            <person name="Sikorski J."/>
            <person name="Saunders E."/>
            <person name="Lapidus A."/>
            <person name="Glavina Del Rio T."/>
            <person name="Copeland A."/>
            <person name="Tice H."/>
            <person name="Cheng J.-F."/>
            <person name="Lucas S."/>
            <person name="Nolan M."/>
            <person name="Bruce D."/>
            <person name="Goodwin L."/>
            <person name="Pitluck S."/>
            <person name="Ivanova N."/>
            <person name="Mavromatis K."/>
            <person name="Ovchinnikova G."/>
            <person name="Pati A."/>
            <person name="Chen A."/>
            <person name="Palaniappan K."/>
            <person name="Land M."/>
            <person name="Hauser L."/>
            <person name="Chang Y.-J."/>
            <person name="Jeffries C.D."/>
            <person name="Chain P."/>
            <person name="Brettin T."/>
            <person name="Detter J.C."/>
            <person name="Schuetze A."/>
            <person name="Rohde M."/>
            <person name="Tindall B.J."/>
            <person name="Goeker M."/>
            <person name="Bristow J."/>
            <person name="Eisen J.A."/>
            <person name="Markowitz V."/>
            <person name="Hugenholtz P."/>
            <person name="Kyrpides N.C."/>
            <person name="Klenk H.-P."/>
            <person name="Chen F."/>
        </authorList>
    </citation>
    <scope>NUCLEOTIDE SEQUENCE [LARGE SCALE GENOMIC DNA]</scope>
    <source>
        <strain evidence="2">ATCC 33905 / DSM 74 / LMG 10896 / Claus 1</strain>
    </source>
</reference>
<gene>
    <name evidence="1" type="ordered locus">Slin_3984</name>
</gene>
<dbReference type="RefSeq" id="WP_012928485.1">
    <property type="nucleotide sequence ID" value="NC_013730.1"/>
</dbReference>